<dbReference type="EMBL" id="MKQP01000022">
    <property type="protein sequence ID" value="OMD31382.1"/>
    <property type="molecule type" value="Genomic_DNA"/>
</dbReference>
<evidence type="ECO:0000313" key="2">
    <source>
        <dbReference type="Proteomes" id="UP000187465"/>
    </source>
</evidence>
<evidence type="ECO:0000313" key="1">
    <source>
        <dbReference type="EMBL" id="OMD31382.1"/>
    </source>
</evidence>
<accession>A0A1R0X959</accession>
<sequence length="68" mass="7525">MNLNNITPGLRVRINTGHWINRTGTVLAIGTKTVLLDIGEPLLISMLPAHLEKAPEDPLPPGWEEFEI</sequence>
<comment type="caution">
    <text evidence="1">The sequence shown here is derived from an EMBL/GenBank/DDBJ whole genome shotgun (WGS) entry which is preliminary data.</text>
</comment>
<reference evidence="1 2" key="1">
    <citation type="submission" date="2016-10" db="EMBL/GenBank/DDBJ databases">
        <title>Paenibacillus species isolates.</title>
        <authorList>
            <person name="Beno S.M."/>
        </authorList>
    </citation>
    <scope>NUCLEOTIDE SEQUENCE [LARGE SCALE GENOMIC DNA]</scope>
    <source>
        <strain evidence="1 2">FSL H7-0604</strain>
    </source>
</reference>
<dbReference type="Proteomes" id="UP000187465">
    <property type="component" value="Unassembled WGS sequence"/>
</dbReference>
<proteinExistence type="predicted"/>
<organism evidence="1 2">
    <name type="scientific">Paenibacillus odorifer</name>
    <dbReference type="NCBI Taxonomy" id="189426"/>
    <lineage>
        <taxon>Bacteria</taxon>
        <taxon>Bacillati</taxon>
        <taxon>Bacillota</taxon>
        <taxon>Bacilli</taxon>
        <taxon>Bacillales</taxon>
        <taxon>Paenibacillaceae</taxon>
        <taxon>Paenibacillus</taxon>
    </lineage>
</organism>
<dbReference type="RefSeq" id="WP_076179190.1">
    <property type="nucleotide sequence ID" value="NZ_MKQP01000022.1"/>
</dbReference>
<name>A0A1R0X959_9BACL</name>
<gene>
    <name evidence="1" type="ORF">BJP51_19265</name>
</gene>
<dbReference type="AlphaFoldDB" id="A0A1R0X959"/>
<protein>
    <submittedName>
        <fullName evidence="1">Uncharacterized protein</fullName>
    </submittedName>
</protein>